<sequence length="65" mass="7524">MFCFSSWMANIQALRDMGVEGSTSITNKLDLKLKKIRRNNIYVAIFSGMYLNNYNTDAFSVFILF</sequence>
<reference evidence="2" key="1">
    <citation type="journal article" date="2023" name="GigaByte">
        <title>Genome assembly of the bearded iris, Iris pallida Lam.</title>
        <authorList>
            <person name="Bruccoleri R.E."/>
            <person name="Oakeley E.J."/>
            <person name="Faust A.M.E."/>
            <person name="Altorfer M."/>
            <person name="Dessus-Babus S."/>
            <person name="Burckhardt D."/>
            <person name="Oertli M."/>
            <person name="Naumann U."/>
            <person name="Petersen F."/>
            <person name="Wong J."/>
        </authorList>
    </citation>
    <scope>NUCLEOTIDE SEQUENCE</scope>
    <source>
        <strain evidence="2">GSM-AAB239-AS_SAM_17_03QT</strain>
    </source>
</reference>
<evidence type="ECO:0000313" key="3">
    <source>
        <dbReference type="Proteomes" id="UP001140949"/>
    </source>
</evidence>
<dbReference type="EMBL" id="JANAVB010028784">
    <property type="protein sequence ID" value="KAJ6815637.1"/>
    <property type="molecule type" value="Genomic_DNA"/>
</dbReference>
<dbReference type="EMBL" id="JANAVB010021798">
    <property type="protein sequence ID" value="KAJ6824905.1"/>
    <property type="molecule type" value="Genomic_DNA"/>
</dbReference>
<dbReference type="AlphaFoldDB" id="A0AAX6G9E1"/>
<name>A0AAX6G9E1_IRIPA</name>
<reference evidence="2" key="2">
    <citation type="submission" date="2023-04" db="EMBL/GenBank/DDBJ databases">
        <authorList>
            <person name="Bruccoleri R.E."/>
            <person name="Oakeley E.J."/>
            <person name="Faust A.-M."/>
            <person name="Dessus-Babus S."/>
            <person name="Altorfer M."/>
            <person name="Burckhardt D."/>
            <person name="Oertli M."/>
            <person name="Naumann U."/>
            <person name="Petersen F."/>
            <person name="Wong J."/>
        </authorList>
    </citation>
    <scope>NUCLEOTIDE SEQUENCE</scope>
    <source>
        <strain evidence="2">GSM-AAB239-AS_SAM_17_03QT</strain>
        <tissue evidence="2">Leaf</tissue>
    </source>
</reference>
<keyword evidence="3" id="KW-1185">Reference proteome</keyword>
<comment type="caution">
    <text evidence="2">The sequence shown here is derived from an EMBL/GenBank/DDBJ whole genome shotgun (WGS) entry which is preliminary data.</text>
</comment>
<dbReference type="Proteomes" id="UP001140949">
    <property type="component" value="Unassembled WGS sequence"/>
</dbReference>
<evidence type="ECO:0000313" key="1">
    <source>
        <dbReference type="EMBL" id="KAJ6815637.1"/>
    </source>
</evidence>
<protein>
    <submittedName>
        <fullName evidence="2">Uncharacterized protein</fullName>
    </submittedName>
</protein>
<evidence type="ECO:0000313" key="2">
    <source>
        <dbReference type="EMBL" id="KAJ6824905.1"/>
    </source>
</evidence>
<organism evidence="2 3">
    <name type="scientific">Iris pallida</name>
    <name type="common">Sweet iris</name>
    <dbReference type="NCBI Taxonomy" id="29817"/>
    <lineage>
        <taxon>Eukaryota</taxon>
        <taxon>Viridiplantae</taxon>
        <taxon>Streptophyta</taxon>
        <taxon>Embryophyta</taxon>
        <taxon>Tracheophyta</taxon>
        <taxon>Spermatophyta</taxon>
        <taxon>Magnoliopsida</taxon>
        <taxon>Liliopsida</taxon>
        <taxon>Asparagales</taxon>
        <taxon>Iridaceae</taxon>
        <taxon>Iridoideae</taxon>
        <taxon>Irideae</taxon>
        <taxon>Iris</taxon>
    </lineage>
</organism>
<accession>A0AAX6G9E1</accession>
<proteinExistence type="predicted"/>
<gene>
    <name evidence="1" type="ORF">M6B38_133715</name>
    <name evidence="2" type="ORF">M6B38_380010</name>
</gene>